<dbReference type="SUPFAM" id="SSF51126">
    <property type="entry name" value="Pectin lyase-like"/>
    <property type="match status" value="1"/>
</dbReference>
<dbReference type="GO" id="GO:0098994">
    <property type="term" value="P:symbiont entry into host cell via disruption of host cell envelope"/>
    <property type="evidence" value="ECO:0007669"/>
    <property type="project" value="UniProtKB-KW"/>
</dbReference>
<name>A0A9E8G5B4_9CAUD</name>
<keyword evidence="7" id="KW-1238">Degradation of host capsule during virus entry</keyword>
<dbReference type="GO" id="GO:0098996">
    <property type="term" value="P:symbiont entry into host cell via disruption of host cell glycocalyx"/>
    <property type="evidence" value="ECO:0007669"/>
    <property type="project" value="UniProtKB-KW"/>
</dbReference>
<comment type="subcellular location">
    <subcellularLocation>
        <location evidence="1">Virion</location>
    </subcellularLocation>
</comment>
<evidence type="ECO:0000256" key="7">
    <source>
        <dbReference type="ARBA" id="ARBA00035731"/>
    </source>
</evidence>
<dbReference type="InterPro" id="IPR012334">
    <property type="entry name" value="Pectin_lyas_fold"/>
</dbReference>
<dbReference type="InterPro" id="IPR006626">
    <property type="entry name" value="PbH1"/>
</dbReference>
<dbReference type="SMART" id="SM00710">
    <property type="entry name" value="PbH1"/>
    <property type="match status" value="10"/>
</dbReference>
<proteinExistence type="inferred from homology"/>
<comment type="similarity">
    <text evidence="6">In the N-terminal section; belongs to the Teseptimavirus fiber family.</text>
</comment>
<accession>A0A9E8G5B4</accession>
<dbReference type="Proteomes" id="UP001162952">
    <property type="component" value="Segment"/>
</dbReference>
<evidence type="ECO:0000256" key="3">
    <source>
        <dbReference type="ARBA" id="ARBA00022732"/>
    </source>
</evidence>
<keyword evidence="10" id="KW-1185">Reference proteome</keyword>
<sequence>MINMAYSWQESVKPAGTQDIQCDIEYLDKSYIHVYLDGAETTAFTWTSSTNIRLNSPLSAEAAVLLIRKTEREYLYIEFASGAPFIEGNVDTQNTQFLHLAQELVEGRSIEGFYGDINMHRYRITNLGDPVDARDAANKQYVDVGDARLDQRIDAEHAAWVAAVDNEASIRKAADDALDVRTTNLEQTFFDANTNSFQWWTVLDTDTDTVAPGMLFTKAKIRLNGVTQTAGYSYSITSGVVKFAEVVPAGTLVDMTIGIDTSVDTSALASMMDLLAAADGYQYIGQAANVAALRMITGAAGQHIQLREYSTGSGVGGGTLVGVSGSVPADDGVYFFRVSPTFGWRRVLRGPLTLGDAGAVGDAVISGTTVTGTDDTAAVQRAFNARVTIRENSSRNYRLTAPVTMANGLVNFEGAGIGRTVFVYDHLSAGITFGSETNSTTKYPGRFSKCSCIRPNYLNGPSSSGPKSFSFGNFSPLVVEEVGEANAIGYGIFCVFCIGVTLTKCYARDHLGNFDVPKSGSDGIHFYKCQNVWATHNVVDNVGDDALSSGSFDPLFPCYNINFLNNRINRVHGACKLYGYVDGATVEGNCYREGHEGGVYLTNDNNSPVNSFVRNVNILNNQFYSISGFSPTNVVAGGVLARFWTTNGNSAVIENITIRGNLFSACGAGIAAVNCDDVKRFRNIVIEDNVFENTPLSLEGSRPFLLLQQVDEVASVCRNVFRNAHSGAIRIDHIYGRYTASWVNARLVIRDNIIDNYGLAPSLGLMPNGILVRPSSYDLTVIMTGNIVMGQRVSDTLASTQGILVNLVNPQSFIEANQSDNNIAIAAGSGAYKGTSKTIGSAPSVGTHYAGSQLTNVNNSTRYTCRLSGTFGTLTGITGTTTAGSKTVTLNDAGSVYIGSIITIAGVSGSKRVLSKNGNVILIDSAAEATVSDAAVNFYAPTFITEAMS</sequence>
<dbReference type="InterPro" id="IPR005604">
    <property type="entry name" value="Phage_T7_tail_fibre-like_N"/>
</dbReference>
<evidence type="ECO:0000313" key="9">
    <source>
        <dbReference type="EMBL" id="UZT29396.1"/>
    </source>
</evidence>
<dbReference type="Gene3D" id="2.160.20.10">
    <property type="entry name" value="Single-stranded right-handed beta-helix, Pectin lyase-like"/>
    <property type="match status" value="2"/>
</dbReference>
<evidence type="ECO:0000256" key="1">
    <source>
        <dbReference type="ARBA" id="ARBA00004328"/>
    </source>
</evidence>
<organism evidence="9 10">
    <name type="scientific">Klebsiella phage KXP</name>
    <dbReference type="NCBI Taxonomy" id="2961976"/>
    <lineage>
        <taxon>Viruses</taxon>
        <taxon>Duplodnaviria</taxon>
        <taxon>Heunggongvirae</taxon>
        <taxon>Uroviricota</taxon>
        <taxon>Caudoviricetes</taxon>
        <taxon>Autographivirales</taxon>
        <taxon>Autoscriptoviridae</taxon>
        <taxon>Slopekvirinae</taxon>
        <taxon>Drulisvirus</taxon>
        <taxon>Drulisvirus KXP</taxon>
    </lineage>
</organism>
<dbReference type="InterPro" id="IPR011050">
    <property type="entry name" value="Pectin_lyase_fold/virulence"/>
</dbReference>
<keyword evidence="2" id="KW-1235">Degradation of host cell envelope components during virus entry</keyword>
<evidence type="ECO:0000256" key="4">
    <source>
        <dbReference type="ARBA" id="ARBA00022844"/>
    </source>
</evidence>
<keyword evidence="4" id="KW-0946">Virion</keyword>
<evidence type="ECO:0000259" key="8">
    <source>
        <dbReference type="Pfam" id="PF03906"/>
    </source>
</evidence>
<evidence type="ECO:0000313" key="10">
    <source>
        <dbReference type="Proteomes" id="UP001162952"/>
    </source>
</evidence>
<evidence type="ECO:0000256" key="2">
    <source>
        <dbReference type="ARBA" id="ARBA00022717"/>
    </source>
</evidence>
<keyword evidence="5" id="KW-1160">Virus entry into host cell</keyword>
<evidence type="ECO:0000256" key="6">
    <source>
        <dbReference type="ARBA" id="ARBA00035636"/>
    </source>
</evidence>
<evidence type="ECO:0000256" key="5">
    <source>
        <dbReference type="ARBA" id="ARBA00023296"/>
    </source>
</evidence>
<dbReference type="Pfam" id="PF03906">
    <property type="entry name" value="Phage_T7_tail"/>
    <property type="match status" value="1"/>
</dbReference>
<feature type="domain" description="Bacteriophage T7 tail fibre protein-like N-terminal" evidence="8">
    <location>
        <begin position="3"/>
        <end position="105"/>
    </location>
</feature>
<reference evidence="9 10" key="1">
    <citation type="submission" date="2022-06" db="EMBL/GenBank/DDBJ databases">
        <authorList>
            <person name="Wang S."/>
            <person name="Li X."/>
            <person name="Zhang F."/>
            <person name="Chen Y."/>
            <person name="Duan X."/>
            <person name="Mirmiran S.D."/>
            <person name="Li X."/>
            <person name="Qian P."/>
        </authorList>
    </citation>
    <scope>NUCLEOTIDE SEQUENCE [LARGE SCALE GENOMIC DNA]</scope>
</reference>
<dbReference type="GO" id="GO:0098015">
    <property type="term" value="C:virus tail"/>
    <property type="evidence" value="ECO:0007669"/>
    <property type="project" value="UniProtKB-KW"/>
</dbReference>
<keyword evidence="3" id="KW-1227">Viral tail protein</keyword>
<protein>
    <submittedName>
        <fullName evidence="9">DNA maturase A</fullName>
    </submittedName>
</protein>
<dbReference type="EMBL" id="ON755175">
    <property type="protein sequence ID" value="UZT29396.1"/>
    <property type="molecule type" value="Genomic_DNA"/>
</dbReference>